<protein>
    <recommendedName>
        <fullName evidence="3">D-xylose 1-dehydrogenase (NADP(+), D-xylono-1,5-lactone-forming)</fullName>
        <ecNumber evidence="3">1.1.1.179</ecNumber>
    </recommendedName>
    <alternativeName>
        <fullName evidence="4">D-xylose-NADP dehydrogenase</fullName>
    </alternativeName>
</protein>
<dbReference type="GO" id="GO:0000166">
    <property type="term" value="F:nucleotide binding"/>
    <property type="evidence" value="ECO:0007669"/>
    <property type="project" value="InterPro"/>
</dbReference>
<comment type="similarity">
    <text evidence="1">Belongs to the Gfo/Idh/MocA family.</text>
</comment>
<keyword evidence="9" id="KW-1185">Reference proteome</keyword>
<reference evidence="8 9" key="1">
    <citation type="submission" date="2018-06" db="EMBL/GenBank/DDBJ databases">
        <title>A transcriptomic atlas of mushroom development highlights an independent origin of complex multicellularity.</title>
        <authorList>
            <consortium name="DOE Joint Genome Institute"/>
            <person name="Krizsan K."/>
            <person name="Almasi E."/>
            <person name="Merenyi Z."/>
            <person name="Sahu N."/>
            <person name="Viragh M."/>
            <person name="Koszo T."/>
            <person name="Mondo S."/>
            <person name="Kiss B."/>
            <person name="Balint B."/>
            <person name="Kues U."/>
            <person name="Barry K."/>
            <person name="Hegedus J.C."/>
            <person name="Henrissat B."/>
            <person name="Johnson J."/>
            <person name="Lipzen A."/>
            <person name="Ohm R."/>
            <person name="Nagy I."/>
            <person name="Pangilinan J."/>
            <person name="Yan J."/>
            <person name="Xiong Y."/>
            <person name="Grigoriev I.V."/>
            <person name="Hibbett D.S."/>
            <person name="Nagy L.G."/>
        </authorList>
    </citation>
    <scope>NUCLEOTIDE SEQUENCE [LARGE SCALE GENOMIC DNA]</scope>
    <source>
        <strain evidence="8 9">SZMC22713</strain>
    </source>
</reference>
<dbReference type="EMBL" id="ML170156">
    <property type="protein sequence ID" value="TDL29856.1"/>
    <property type="molecule type" value="Genomic_DNA"/>
</dbReference>
<dbReference type="SUPFAM" id="SSF51735">
    <property type="entry name" value="NAD(P)-binding Rossmann-fold domains"/>
    <property type="match status" value="1"/>
</dbReference>
<dbReference type="Pfam" id="PF01408">
    <property type="entry name" value="GFO_IDH_MocA"/>
    <property type="match status" value="1"/>
</dbReference>
<evidence type="ECO:0000259" key="6">
    <source>
        <dbReference type="Pfam" id="PF01408"/>
    </source>
</evidence>
<feature type="domain" description="GFO/IDH/MocA-like oxidoreductase" evidence="7">
    <location>
        <begin position="168"/>
        <end position="289"/>
    </location>
</feature>
<organism evidence="8 9">
    <name type="scientific">Rickenella mellea</name>
    <dbReference type="NCBI Taxonomy" id="50990"/>
    <lineage>
        <taxon>Eukaryota</taxon>
        <taxon>Fungi</taxon>
        <taxon>Dikarya</taxon>
        <taxon>Basidiomycota</taxon>
        <taxon>Agaricomycotina</taxon>
        <taxon>Agaricomycetes</taxon>
        <taxon>Hymenochaetales</taxon>
        <taxon>Rickenellaceae</taxon>
        <taxon>Rickenella</taxon>
    </lineage>
</organism>
<dbReference type="Pfam" id="PF22725">
    <property type="entry name" value="GFO_IDH_MocA_C3"/>
    <property type="match status" value="1"/>
</dbReference>
<evidence type="ECO:0000256" key="1">
    <source>
        <dbReference type="ARBA" id="ARBA00010928"/>
    </source>
</evidence>
<dbReference type="PANTHER" id="PTHR22604">
    <property type="entry name" value="OXIDOREDUCTASES"/>
    <property type="match status" value="1"/>
</dbReference>
<dbReference type="OrthoDB" id="2129491at2759"/>
<dbReference type="SUPFAM" id="SSF55347">
    <property type="entry name" value="Glyceraldehyde-3-phosphate dehydrogenase-like, C-terminal domain"/>
    <property type="match status" value="1"/>
</dbReference>
<comment type="catalytic activity">
    <reaction evidence="5">
        <text>D-xylose + NADP(+) = D-xylono-1,5-lactone + NADPH + H(+)</text>
        <dbReference type="Rhea" id="RHEA:22000"/>
        <dbReference type="ChEBI" id="CHEBI:15378"/>
        <dbReference type="ChEBI" id="CHEBI:15867"/>
        <dbReference type="ChEBI" id="CHEBI:53455"/>
        <dbReference type="ChEBI" id="CHEBI:57783"/>
        <dbReference type="ChEBI" id="CHEBI:58349"/>
        <dbReference type="EC" id="1.1.1.179"/>
    </reaction>
</comment>
<feature type="domain" description="Gfo/Idh/MocA-like oxidoreductase N-terminal" evidence="6">
    <location>
        <begin position="11"/>
        <end position="149"/>
    </location>
</feature>
<evidence type="ECO:0000313" key="8">
    <source>
        <dbReference type="EMBL" id="TDL29856.1"/>
    </source>
</evidence>
<dbReference type="AlphaFoldDB" id="A0A4R5XHE0"/>
<dbReference type="InterPro" id="IPR000683">
    <property type="entry name" value="Gfo/Idh/MocA-like_OxRdtase_N"/>
</dbReference>
<evidence type="ECO:0000256" key="2">
    <source>
        <dbReference type="ARBA" id="ARBA00023002"/>
    </source>
</evidence>
<dbReference type="EC" id="1.1.1.179" evidence="3"/>
<dbReference type="Gene3D" id="3.30.360.10">
    <property type="entry name" value="Dihydrodipicolinate Reductase, domain 2"/>
    <property type="match status" value="1"/>
</dbReference>
<evidence type="ECO:0000313" key="9">
    <source>
        <dbReference type="Proteomes" id="UP000294933"/>
    </source>
</evidence>
<dbReference type="Gene3D" id="3.40.50.720">
    <property type="entry name" value="NAD(P)-binding Rossmann-like Domain"/>
    <property type="match status" value="1"/>
</dbReference>
<evidence type="ECO:0000256" key="3">
    <source>
        <dbReference type="ARBA" id="ARBA00038984"/>
    </source>
</evidence>
<proteinExistence type="inferred from homology"/>
<dbReference type="STRING" id="50990.A0A4R5XHE0"/>
<dbReference type="InterPro" id="IPR036291">
    <property type="entry name" value="NAD(P)-bd_dom_sf"/>
</dbReference>
<dbReference type="Proteomes" id="UP000294933">
    <property type="component" value="Unassembled WGS sequence"/>
</dbReference>
<accession>A0A4R5XHE0</accession>
<evidence type="ECO:0000256" key="5">
    <source>
        <dbReference type="ARBA" id="ARBA00049233"/>
    </source>
</evidence>
<evidence type="ECO:0000256" key="4">
    <source>
        <dbReference type="ARBA" id="ARBA00042988"/>
    </source>
</evidence>
<gene>
    <name evidence="8" type="ORF">BD410DRAFT_780362</name>
</gene>
<evidence type="ECO:0000259" key="7">
    <source>
        <dbReference type="Pfam" id="PF22725"/>
    </source>
</evidence>
<dbReference type="VEuPathDB" id="FungiDB:BD410DRAFT_780362"/>
<dbReference type="PANTHER" id="PTHR22604:SF105">
    <property type="entry name" value="TRANS-1,2-DIHYDROBENZENE-1,2-DIOL DEHYDROGENASE"/>
    <property type="match status" value="1"/>
</dbReference>
<dbReference type="GO" id="GO:0047837">
    <property type="term" value="F:D-xylose 1-dehydrogenase (NADP+) activity"/>
    <property type="evidence" value="ECO:0007669"/>
    <property type="project" value="UniProtKB-EC"/>
</dbReference>
<name>A0A4R5XHE0_9AGAM</name>
<keyword evidence="2" id="KW-0560">Oxidoreductase</keyword>
<sequence>MSSTTEKPYVLRWGIVGCGGISSSFAKDLVLAPSTRNVSDVAHAIAACGSRSLEKAEEFIKGNCPEGGCAQVAGYVKSKPVAKGNYEDVFKHEDVDIIYIGTPHTSHYVDCKAALESGKHVLLEKPATLNQAEFIALGEMAKSKKLFLMEAVWTRFFPLVQELQDVLFKEQAIGEIRRVNSDFSLAFLNNVPKTHRLLNPELAGGGLLDLGPYPLVWAMLTLFQNPKNERSPPTNITASMIKDESGIDLFTNWTLDFPKLGARAALSVTVTVNSPKDCVTRIQGTKGEVVLPWPTARPDTFTIRRSQEGLRPQPYVEDIRTFPIVGTGLHWEADAVARSIRDGRLENEKMPISETILTMGIFDKVRRLGGYVFPDGLEKVTTKK</sequence>
<dbReference type="InterPro" id="IPR050984">
    <property type="entry name" value="Gfo/Idh/MocA_domain"/>
</dbReference>
<dbReference type="InterPro" id="IPR055170">
    <property type="entry name" value="GFO_IDH_MocA-like_dom"/>
</dbReference>